<dbReference type="PANTHER" id="PTHR43774">
    <property type="entry name" value="PEPTIDE METHIONINE SULFOXIDE REDUCTASE"/>
    <property type="match status" value="1"/>
</dbReference>
<accession>A0A1M6TP63</accession>
<dbReference type="STRING" id="1121421.SAMN02745123_02406"/>
<evidence type="ECO:0000256" key="5">
    <source>
        <dbReference type="ARBA" id="ARBA00048782"/>
    </source>
</evidence>
<dbReference type="SUPFAM" id="SSF55068">
    <property type="entry name" value="Peptide methionine sulfoxide reductase"/>
    <property type="match status" value="1"/>
</dbReference>
<keyword evidence="3" id="KW-0560">Oxidoreductase</keyword>
<dbReference type="InterPro" id="IPR036509">
    <property type="entry name" value="Met_Sox_Rdtase_MsrA_sf"/>
</dbReference>
<dbReference type="Pfam" id="PF20939">
    <property type="entry name" value="MsrA_helical"/>
    <property type="match status" value="1"/>
</dbReference>
<comment type="catalytic activity">
    <reaction evidence="5">
        <text>[thioredoxin]-disulfide + L-methionine + H2O = L-methionine (S)-S-oxide + [thioredoxin]-dithiol</text>
        <dbReference type="Rhea" id="RHEA:19993"/>
        <dbReference type="Rhea" id="RHEA-COMP:10698"/>
        <dbReference type="Rhea" id="RHEA-COMP:10700"/>
        <dbReference type="ChEBI" id="CHEBI:15377"/>
        <dbReference type="ChEBI" id="CHEBI:29950"/>
        <dbReference type="ChEBI" id="CHEBI:50058"/>
        <dbReference type="ChEBI" id="CHEBI:57844"/>
        <dbReference type="ChEBI" id="CHEBI:58772"/>
        <dbReference type="EC" id="1.8.4.11"/>
    </reaction>
</comment>
<sequence length="155" mass="18277">MQIDYDPAEISYEQLLDLFWQSHNPASRPWSRQYMSIIFYHNNEQANLAQKYKEFAAERLGKKIYTEINPYEHFYLAEDYHQKYYLQLKRDLVKEYALFYPNTIDFINSTSAARVNGYVRGAGTITSLIKEIESLGLSEKGKHELVETVKSFGRK</sequence>
<evidence type="ECO:0000256" key="3">
    <source>
        <dbReference type="ARBA" id="ARBA00023002"/>
    </source>
</evidence>
<gene>
    <name evidence="8" type="ORF">SAMN02745123_02406</name>
</gene>
<evidence type="ECO:0000256" key="4">
    <source>
        <dbReference type="ARBA" id="ARBA00047806"/>
    </source>
</evidence>
<evidence type="ECO:0000256" key="2">
    <source>
        <dbReference type="ARBA" id="ARBA00012502"/>
    </source>
</evidence>
<feature type="domain" description="Selenoprotein methionine sulfoxide reductase A helical" evidence="7">
    <location>
        <begin position="108"/>
        <end position="140"/>
    </location>
</feature>
<comment type="catalytic activity">
    <reaction evidence="4">
        <text>L-methionyl-[protein] + [thioredoxin]-disulfide + H2O = L-methionyl-(S)-S-oxide-[protein] + [thioredoxin]-dithiol</text>
        <dbReference type="Rhea" id="RHEA:14217"/>
        <dbReference type="Rhea" id="RHEA-COMP:10698"/>
        <dbReference type="Rhea" id="RHEA-COMP:10700"/>
        <dbReference type="Rhea" id="RHEA-COMP:12313"/>
        <dbReference type="Rhea" id="RHEA-COMP:12315"/>
        <dbReference type="ChEBI" id="CHEBI:15377"/>
        <dbReference type="ChEBI" id="CHEBI:16044"/>
        <dbReference type="ChEBI" id="CHEBI:29950"/>
        <dbReference type="ChEBI" id="CHEBI:44120"/>
        <dbReference type="ChEBI" id="CHEBI:50058"/>
        <dbReference type="EC" id="1.8.4.11"/>
    </reaction>
</comment>
<evidence type="ECO:0000313" key="9">
    <source>
        <dbReference type="Proteomes" id="UP000183997"/>
    </source>
</evidence>
<evidence type="ECO:0000259" key="7">
    <source>
        <dbReference type="Pfam" id="PF20939"/>
    </source>
</evidence>
<evidence type="ECO:0000256" key="1">
    <source>
        <dbReference type="ARBA" id="ARBA00005591"/>
    </source>
</evidence>
<dbReference type="EMBL" id="FRAR01000017">
    <property type="protein sequence ID" value="SHK58724.1"/>
    <property type="molecule type" value="Genomic_DNA"/>
</dbReference>
<evidence type="ECO:0000313" key="8">
    <source>
        <dbReference type="EMBL" id="SHK58724.1"/>
    </source>
</evidence>
<feature type="domain" description="Peptide methionine sulphoxide reductase MsrA" evidence="6">
    <location>
        <begin position="2"/>
        <end position="88"/>
    </location>
</feature>
<dbReference type="Gene3D" id="3.30.1060.10">
    <property type="entry name" value="Peptide methionine sulphoxide reductase MsrA"/>
    <property type="match status" value="1"/>
</dbReference>
<dbReference type="InterPro" id="IPR049006">
    <property type="entry name" value="MsrA_helical"/>
</dbReference>
<keyword evidence="9" id="KW-1185">Reference proteome</keyword>
<organism evidence="8 9">
    <name type="scientific">Desulforamulus aeronauticus DSM 10349</name>
    <dbReference type="NCBI Taxonomy" id="1121421"/>
    <lineage>
        <taxon>Bacteria</taxon>
        <taxon>Bacillati</taxon>
        <taxon>Bacillota</taxon>
        <taxon>Clostridia</taxon>
        <taxon>Eubacteriales</taxon>
        <taxon>Peptococcaceae</taxon>
        <taxon>Desulforamulus</taxon>
    </lineage>
</organism>
<dbReference type="InterPro" id="IPR002569">
    <property type="entry name" value="Met_Sox_Rdtase_MsrA_dom"/>
</dbReference>
<evidence type="ECO:0000259" key="6">
    <source>
        <dbReference type="Pfam" id="PF01625"/>
    </source>
</evidence>
<dbReference type="Proteomes" id="UP000183997">
    <property type="component" value="Unassembled WGS sequence"/>
</dbReference>
<dbReference type="AlphaFoldDB" id="A0A1M6TP63"/>
<dbReference type="Pfam" id="PF01625">
    <property type="entry name" value="PMSR"/>
    <property type="match status" value="1"/>
</dbReference>
<comment type="similarity">
    <text evidence="1">Belongs to the MsrA Met sulfoxide reductase family.</text>
</comment>
<dbReference type="GO" id="GO:0008113">
    <property type="term" value="F:peptide-methionine (S)-S-oxide reductase activity"/>
    <property type="evidence" value="ECO:0007669"/>
    <property type="project" value="UniProtKB-EC"/>
</dbReference>
<dbReference type="PANTHER" id="PTHR43774:SF1">
    <property type="entry name" value="PEPTIDE METHIONINE SULFOXIDE REDUCTASE MSRA 2"/>
    <property type="match status" value="1"/>
</dbReference>
<protein>
    <recommendedName>
        <fullName evidence="2">peptide-methionine (S)-S-oxide reductase</fullName>
        <ecNumber evidence="2">1.8.4.11</ecNumber>
    </recommendedName>
</protein>
<reference evidence="9" key="1">
    <citation type="submission" date="2016-11" db="EMBL/GenBank/DDBJ databases">
        <authorList>
            <person name="Varghese N."/>
            <person name="Submissions S."/>
        </authorList>
    </citation>
    <scope>NUCLEOTIDE SEQUENCE [LARGE SCALE GENOMIC DNA]</scope>
    <source>
        <strain evidence="9">DSM 10349</strain>
    </source>
</reference>
<name>A0A1M6TP63_9FIRM</name>
<dbReference type="EC" id="1.8.4.11" evidence="2"/>
<proteinExistence type="inferred from homology"/>